<name>A0A2C9VHY4_MANES</name>
<keyword evidence="3" id="KW-1185">Reference proteome</keyword>
<dbReference type="AlphaFoldDB" id="A0A2C9VHY4"/>
<proteinExistence type="predicted"/>
<feature type="domain" description="Protein kinase" evidence="1">
    <location>
        <begin position="16"/>
        <end position="267"/>
    </location>
</feature>
<dbReference type="GO" id="GO:0005737">
    <property type="term" value="C:cytoplasm"/>
    <property type="evidence" value="ECO:0000318"/>
    <property type="project" value="GO_Central"/>
</dbReference>
<comment type="caution">
    <text evidence="2">The sequence shown here is derived from an EMBL/GenBank/DDBJ whole genome shotgun (WGS) entry which is preliminary data.</text>
</comment>
<accession>A0A2C9VHY4</accession>
<evidence type="ECO:0000259" key="1">
    <source>
        <dbReference type="PROSITE" id="PS50011"/>
    </source>
</evidence>
<dbReference type="PANTHER" id="PTHR48011:SF5">
    <property type="entry name" value="PROTEIN KINASE DOMAIN-CONTAINING PROTEIN"/>
    <property type="match status" value="1"/>
</dbReference>
<dbReference type="PROSITE" id="PS00108">
    <property type="entry name" value="PROTEIN_KINASE_ST"/>
    <property type="match status" value="1"/>
</dbReference>
<dbReference type="PROSITE" id="PS50011">
    <property type="entry name" value="PROTEIN_KINASE_DOM"/>
    <property type="match status" value="1"/>
</dbReference>
<dbReference type="InterPro" id="IPR008271">
    <property type="entry name" value="Ser/Thr_kinase_AS"/>
</dbReference>
<gene>
    <name evidence="2" type="ORF">MANES_07G026800v8</name>
</gene>
<dbReference type="GO" id="GO:0005524">
    <property type="term" value="F:ATP binding"/>
    <property type="evidence" value="ECO:0007669"/>
    <property type="project" value="InterPro"/>
</dbReference>
<dbReference type="STRING" id="3983.A0A2C9VHY4"/>
<dbReference type="Gene3D" id="1.10.510.10">
    <property type="entry name" value="Transferase(Phosphotransferase) domain 1"/>
    <property type="match status" value="1"/>
</dbReference>
<dbReference type="EMBL" id="CM004393">
    <property type="protein sequence ID" value="OAY45053.1"/>
    <property type="molecule type" value="Genomic_DNA"/>
</dbReference>
<dbReference type="OrthoDB" id="275301at2759"/>
<dbReference type="CDD" id="cd06606">
    <property type="entry name" value="STKc_MAPKKK"/>
    <property type="match status" value="1"/>
</dbReference>
<dbReference type="OMA" id="IEYMAGG"/>
<dbReference type="Gramene" id="Manes.07G026800.1.v8.1">
    <property type="protein sequence ID" value="Manes.07G026800.1.v8.1.CDS.1"/>
    <property type="gene ID" value="Manes.07G026800.v8.1"/>
</dbReference>
<reference evidence="3" key="1">
    <citation type="journal article" date="2016" name="Nat. Biotechnol.">
        <title>Sequencing wild and cultivated cassava and related species reveals extensive interspecific hybridization and genetic diversity.</title>
        <authorList>
            <person name="Bredeson J.V."/>
            <person name="Lyons J.B."/>
            <person name="Prochnik S.E."/>
            <person name="Wu G.A."/>
            <person name="Ha C.M."/>
            <person name="Edsinger-Gonzales E."/>
            <person name="Grimwood J."/>
            <person name="Schmutz J."/>
            <person name="Rabbi I.Y."/>
            <person name="Egesi C."/>
            <person name="Nauluvula P."/>
            <person name="Lebot V."/>
            <person name="Ndunguru J."/>
            <person name="Mkamilo G."/>
            <person name="Bart R.S."/>
            <person name="Setter T.L."/>
            <person name="Gleadow R.M."/>
            <person name="Kulakow P."/>
            <person name="Ferguson M.E."/>
            <person name="Rounsley S."/>
            <person name="Rokhsar D.S."/>
        </authorList>
    </citation>
    <scope>NUCLEOTIDE SEQUENCE [LARGE SCALE GENOMIC DNA]</scope>
    <source>
        <strain evidence="3">cv. AM560-2</strain>
    </source>
</reference>
<dbReference type="SMART" id="SM00220">
    <property type="entry name" value="S_TKc"/>
    <property type="match status" value="1"/>
</dbReference>
<dbReference type="Pfam" id="PF00069">
    <property type="entry name" value="Pkinase"/>
    <property type="match status" value="1"/>
</dbReference>
<dbReference type="InterPro" id="IPR052751">
    <property type="entry name" value="Plant_MAPKKK"/>
</dbReference>
<organism evidence="2 3">
    <name type="scientific">Manihot esculenta</name>
    <name type="common">Cassava</name>
    <name type="synonym">Jatropha manihot</name>
    <dbReference type="NCBI Taxonomy" id="3983"/>
    <lineage>
        <taxon>Eukaryota</taxon>
        <taxon>Viridiplantae</taxon>
        <taxon>Streptophyta</taxon>
        <taxon>Embryophyta</taxon>
        <taxon>Tracheophyta</taxon>
        <taxon>Spermatophyta</taxon>
        <taxon>Magnoliopsida</taxon>
        <taxon>eudicotyledons</taxon>
        <taxon>Gunneridae</taxon>
        <taxon>Pentapetalae</taxon>
        <taxon>rosids</taxon>
        <taxon>fabids</taxon>
        <taxon>Malpighiales</taxon>
        <taxon>Euphorbiaceae</taxon>
        <taxon>Crotonoideae</taxon>
        <taxon>Manihoteae</taxon>
        <taxon>Manihot</taxon>
    </lineage>
</organism>
<dbReference type="InterPro" id="IPR011009">
    <property type="entry name" value="Kinase-like_dom_sf"/>
</dbReference>
<protein>
    <recommendedName>
        <fullName evidence="1">Protein kinase domain-containing protein</fullName>
    </recommendedName>
</protein>
<dbReference type="InterPro" id="IPR000719">
    <property type="entry name" value="Prot_kinase_dom"/>
</dbReference>
<dbReference type="PANTHER" id="PTHR48011">
    <property type="entry name" value="CCR4-NOT TRANSCRIPTIONAL COMPLEX SUBUNIT CAF120-RELATED"/>
    <property type="match status" value="1"/>
</dbReference>
<dbReference type="GO" id="GO:0000165">
    <property type="term" value="P:MAPK cascade"/>
    <property type="evidence" value="ECO:0000318"/>
    <property type="project" value="GO_Central"/>
</dbReference>
<dbReference type="GO" id="GO:0004709">
    <property type="term" value="F:MAP kinase kinase kinase activity"/>
    <property type="evidence" value="ECO:0000318"/>
    <property type="project" value="GO_Central"/>
</dbReference>
<dbReference type="Proteomes" id="UP000091857">
    <property type="component" value="Chromosome 7"/>
</dbReference>
<dbReference type="SUPFAM" id="SSF56112">
    <property type="entry name" value="Protein kinase-like (PK-like)"/>
    <property type="match status" value="1"/>
</dbReference>
<evidence type="ECO:0000313" key="3">
    <source>
        <dbReference type="Proteomes" id="UP000091857"/>
    </source>
</evidence>
<evidence type="ECO:0000313" key="2">
    <source>
        <dbReference type="EMBL" id="OAY45053.1"/>
    </source>
</evidence>
<sequence>MARFNHQCSSPQPGKWVKGKVLGSGSQGNVHLAMNKATGELFTVKSATSRIAVQSLDNEANFLSSLDSPYVVKYLGNDETSPSIFLEYMPGGSLSDVAEKFGGALDEEVIRLYTREILCGLKYIHGEGIVHCDLKCKNLLLGSTGNVKLADFGCAKRVKDIGISCQDIGGTPLWMAPEVLRKERLDFSSDIWSLGCTVIEMATGKTPWFNLQVSNPMAAVFKIACSDEKPQFPTHFSKKGLDFLAKCLERNPEMRWNAEELLQHPFISGKSKRIFARSPASVFDIGIFDEVYDSDESESPDEGEFRGRNPFSIRQCEGRNRIERMHEASDDVFGSSEGWITVRSG</sequence>